<dbReference type="Proteomes" id="UP001557470">
    <property type="component" value="Unassembled WGS sequence"/>
</dbReference>
<accession>A0ABD0XE91</accession>
<evidence type="ECO:0000256" key="8">
    <source>
        <dbReference type="SAM" id="MobiDB-lite"/>
    </source>
</evidence>
<feature type="compositionally biased region" description="Polar residues" evidence="8">
    <location>
        <begin position="174"/>
        <end position="186"/>
    </location>
</feature>
<dbReference type="Pfam" id="PF04706">
    <property type="entry name" value="Dickkopf_N"/>
    <property type="match status" value="1"/>
</dbReference>
<feature type="compositionally biased region" description="Basic and acidic residues" evidence="8">
    <location>
        <begin position="152"/>
        <end position="162"/>
    </location>
</feature>
<sequence>MMLPQCKLPCVTFVISKRSIFVASKLYTFVITALKCVNGCHPHSIGLIQSQPLLAQTYAVNRCPRKASLHSVRRGEFQTISYIQEPFHASERMLYFALIIISLTFINGILLPESARPVDWEINQTFDNNLAQGHDIFEKAAELMENTQHKLEGTVPKKDKQSAKSTLHPPNLPPSNYQNESSSESVVGNKSINTADTINKGINNTTGDTHINKAKIQSSRKENNLKHECIINDDCDRGKYCRYETHRSKCLNCKALDVPCKKDEECCTGQLCVWGQCTQNAIKGEAGSICQYQNECRPDLCCAFHKALQFPVCMAKPIERERCFAISNHLMELLSWDMDGKGPRKHCPCAGGLKCKRLSQGAMCLKGQNSSEEDLTDTLYSEIDYIV</sequence>
<dbReference type="FunFam" id="2.10.80.10:FF:000008">
    <property type="entry name" value="Dickkopf WNT-signaling pathway inhibitor 3a"/>
    <property type="match status" value="1"/>
</dbReference>
<organism evidence="10 11">
    <name type="scientific">Umbra pygmaea</name>
    <name type="common">Eastern mudminnow</name>
    <dbReference type="NCBI Taxonomy" id="75934"/>
    <lineage>
        <taxon>Eukaryota</taxon>
        <taxon>Metazoa</taxon>
        <taxon>Chordata</taxon>
        <taxon>Craniata</taxon>
        <taxon>Vertebrata</taxon>
        <taxon>Euteleostomi</taxon>
        <taxon>Actinopterygii</taxon>
        <taxon>Neopterygii</taxon>
        <taxon>Teleostei</taxon>
        <taxon>Protacanthopterygii</taxon>
        <taxon>Esociformes</taxon>
        <taxon>Umbridae</taxon>
        <taxon>Umbra</taxon>
    </lineage>
</organism>
<proteinExistence type="inferred from homology"/>
<keyword evidence="5" id="KW-0879">Wnt signaling pathway</keyword>
<keyword evidence="6" id="KW-0732">Signal</keyword>
<gene>
    <name evidence="10" type="ORF">UPYG_G00083770</name>
</gene>
<dbReference type="GO" id="GO:0005576">
    <property type="term" value="C:extracellular region"/>
    <property type="evidence" value="ECO:0007669"/>
    <property type="project" value="UniProtKB-SubCell"/>
</dbReference>
<evidence type="ECO:0000256" key="4">
    <source>
        <dbReference type="ARBA" id="ARBA00022525"/>
    </source>
</evidence>
<feature type="domain" description="Dickkopf N-terminal cysteine-rich" evidence="9">
    <location>
        <begin position="228"/>
        <end position="278"/>
    </location>
</feature>
<dbReference type="AlphaFoldDB" id="A0ABD0XE91"/>
<keyword evidence="3" id="KW-0217">Developmental protein</keyword>
<evidence type="ECO:0000313" key="10">
    <source>
        <dbReference type="EMBL" id="KAL1007231.1"/>
    </source>
</evidence>
<comment type="subcellular location">
    <subcellularLocation>
        <location evidence="1">Secreted</location>
    </subcellularLocation>
</comment>
<keyword evidence="11" id="KW-1185">Reference proteome</keyword>
<comment type="caution">
    <text evidence="10">The sequence shown here is derived from an EMBL/GenBank/DDBJ whole genome shotgun (WGS) entry which is preliminary data.</text>
</comment>
<evidence type="ECO:0000256" key="3">
    <source>
        <dbReference type="ARBA" id="ARBA00022473"/>
    </source>
</evidence>
<keyword evidence="7" id="KW-1015">Disulfide bond</keyword>
<dbReference type="InterPro" id="IPR006796">
    <property type="entry name" value="Dickkopf_N"/>
</dbReference>
<reference evidence="10 11" key="1">
    <citation type="submission" date="2024-06" db="EMBL/GenBank/DDBJ databases">
        <authorList>
            <person name="Pan Q."/>
            <person name="Wen M."/>
            <person name="Jouanno E."/>
            <person name="Zahm M."/>
            <person name="Klopp C."/>
            <person name="Cabau C."/>
            <person name="Louis A."/>
            <person name="Berthelot C."/>
            <person name="Parey E."/>
            <person name="Roest Crollius H."/>
            <person name="Montfort J."/>
            <person name="Robinson-Rechavi M."/>
            <person name="Bouchez O."/>
            <person name="Lampietro C."/>
            <person name="Lopez Roques C."/>
            <person name="Donnadieu C."/>
            <person name="Postlethwait J."/>
            <person name="Bobe J."/>
            <person name="Verreycken H."/>
            <person name="Guiguen Y."/>
        </authorList>
    </citation>
    <scope>NUCLEOTIDE SEQUENCE [LARGE SCALE GENOMIC DNA]</scope>
    <source>
        <strain evidence="10">Up_M1</strain>
        <tissue evidence="10">Testis</tissue>
    </source>
</reference>
<evidence type="ECO:0000259" key="9">
    <source>
        <dbReference type="Pfam" id="PF04706"/>
    </source>
</evidence>
<dbReference type="GO" id="GO:0016055">
    <property type="term" value="P:Wnt signaling pathway"/>
    <property type="evidence" value="ECO:0007669"/>
    <property type="project" value="UniProtKB-KW"/>
</dbReference>
<evidence type="ECO:0000256" key="6">
    <source>
        <dbReference type="ARBA" id="ARBA00022729"/>
    </source>
</evidence>
<evidence type="ECO:0000256" key="1">
    <source>
        <dbReference type="ARBA" id="ARBA00004613"/>
    </source>
</evidence>
<dbReference type="CDD" id="cd23274">
    <property type="entry name" value="Dkk3_Cys2"/>
    <property type="match status" value="1"/>
</dbReference>
<feature type="region of interest" description="Disordered" evidence="8">
    <location>
        <begin position="152"/>
        <end position="186"/>
    </location>
</feature>
<protein>
    <recommendedName>
        <fullName evidence="9">Dickkopf N-terminal cysteine-rich domain-containing protein</fullName>
    </recommendedName>
</protein>
<evidence type="ECO:0000256" key="7">
    <source>
        <dbReference type="ARBA" id="ARBA00023157"/>
    </source>
</evidence>
<dbReference type="Gene3D" id="2.10.80.10">
    <property type="entry name" value="Lipase, subunit A"/>
    <property type="match status" value="1"/>
</dbReference>
<name>A0ABD0XE91_UMBPY</name>
<dbReference type="PANTHER" id="PTHR12113">
    <property type="entry name" value="DICKKOPF3-LIKE 3"/>
    <property type="match status" value="1"/>
</dbReference>
<comment type="similarity">
    <text evidence="2">Belongs to the dickkopf family.</text>
</comment>
<dbReference type="InterPro" id="IPR039863">
    <property type="entry name" value="DKK1-4"/>
</dbReference>
<keyword evidence="4" id="KW-0964">Secreted</keyword>
<evidence type="ECO:0000313" key="11">
    <source>
        <dbReference type="Proteomes" id="UP001557470"/>
    </source>
</evidence>
<evidence type="ECO:0000256" key="2">
    <source>
        <dbReference type="ARBA" id="ARBA00010842"/>
    </source>
</evidence>
<evidence type="ECO:0000256" key="5">
    <source>
        <dbReference type="ARBA" id="ARBA00022687"/>
    </source>
</evidence>
<dbReference type="InterPro" id="IPR047300">
    <property type="entry name" value="Dkk3_Cys2"/>
</dbReference>
<dbReference type="PANTHER" id="PTHR12113:SF8">
    <property type="entry name" value="DICKKOPF-RELATED PROTEIN 3"/>
    <property type="match status" value="1"/>
</dbReference>
<dbReference type="EMBL" id="JAGEUA010000002">
    <property type="protein sequence ID" value="KAL1007231.1"/>
    <property type="molecule type" value="Genomic_DNA"/>
</dbReference>